<protein>
    <submittedName>
        <fullName evidence="1">Uncharacterized protein</fullName>
    </submittedName>
</protein>
<name>A0ACB8WFM5_9TELE</name>
<reference evidence="1" key="1">
    <citation type="submission" date="2022-04" db="EMBL/GenBank/DDBJ databases">
        <title>Jade perch genome.</title>
        <authorList>
            <person name="Chao B."/>
        </authorList>
    </citation>
    <scope>NUCLEOTIDE SEQUENCE</scope>
    <source>
        <strain evidence="1">CB-2022</strain>
    </source>
</reference>
<sequence>MSLGWPGNASGSPATEELEEVSGVREVWASLLRLLPPGMNLNRTIWPAMDPADADTVRSALSSQGTKLPLHETQLNTIAAGVKQLTDRQAELQQTAVAALCRLTDSPLSYNSWSPVWRGWLPPRRPRQLLHSRPAPSAATSAPPPCPVRLAPPEKFSGESGECRPFLVQCDLHFKNDPAAFSSEQARVAFMVSHLTGGRGGRQPGPRLSGLEGRRCARMLRLFTNFIPYV</sequence>
<proteinExistence type="predicted"/>
<comment type="caution">
    <text evidence="1">The sequence shown here is derived from an EMBL/GenBank/DDBJ whole genome shotgun (WGS) entry which is preliminary data.</text>
</comment>
<evidence type="ECO:0000313" key="2">
    <source>
        <dbReference type="Proteomes" id="UP000831701"/>
    </source>
</evidence>
<keyword evidence="2" id="KW-1185">Reference proteome</keyword>
<dbReference type="EMBL" id="CM041540">
    <property type="protein sequence ID" value="KAI3366647.1"/>
    <property type="molecule type" value="Genomic_DNA"/>
</dbReference>
<evidence type="ECO:0000313" key="1">
    <source>
        <dbReference type="EMBL" id="KAI3366647.1"/>
    </source>
</evidence>
<dbReference type="Proteomes" id="UP000831701">
    <property type="component" value="Chromosome 10"/>
</dbReference>
<accession>A0ACB8WFM5</accession>
<gene>
    <name evidence="1" type="ORF">L3Q82_009326</name>
</gene>
<organism evidence="1 2">
    <name type="scientific">Scortum barcoo</name>
    <name type="common">barcoo grunter</name>
    <dbReference type="NCBI Taxonomy" id="214431"/>
    <lineage>
        <taxon>Eukaryota</taxon>
        <taxon>Metazoa</taxon>
        <taxon>Chordata</taxon>
        <taxon>Craniata</taxon>
        <taxon>Vertebrata</taxon>
        <taxon>Euteleostomi</taxon>
        <taxon>Actinopterygii</taxon>
        <taxon>Neopterygii</taxon>
        <taxon>Teleostei</taxon>
        <taxon>Neoteleostei</taxon>
        <taxon>Acanthomorphata</taxon>
        <taxon>Eupercaria</taxon>
        <taxon>Centrarchiformes</taxon>
        <taxon>Terapontoidei</taxon>
        <taxon>Terapontidae</taxon>
        <taxon>Scortum</taxon>
    </lineage>
</organism>